<gene>
    <name evidence="3" type="ORF">NCTC10741_03257</name>
</gene>
<evidence type="ECO:0000313" key="4">
    <source>
        <dbReference type="Proteomes" id="UP000271626"/>
    </source>
</evidence>
<sequence>MAQDKSAADKLKAQKAEAKRARKAASKERRKQMWQAFQMQRKEDKALIPIMVGVFIFAVALSLVVGYFAGSWWMFLILGVLLGALGAFIVFTRRLERSVYTKNEGQVGAAGWALDNMRGSWRVTQAVARTTHADAVHRVIGKPGVILVAEGNEGRIKGLLAQEKKKTARVVGQTPIYEFTVGNEEGQVPLRKLQRSLNKLPSNISGKKIDELEGRLAALSTRTGGAQMPRGPLPQGAKMRSVQRTVRRKTGSN</sequence>
<feature type="region of interest" description="Disordered" evidence="1">
    <location>
        <begin position="1"/>
        <end position="25"/>
    </location>
</feature>
<accession>A0A3P8MEF3</accession>
<dbReference type="InterPro" id="IPR025445">
    <property type="entry name" value="DUF4191"/>
</dbReference>
<organism evidence="3 4">
    <name type="scientific">Tsukamurella paurometabola</name>
    <name type="common">Corynebacterium paurometabolum</name>
    <dbReference type="NCBI Taxonomy" id="2061"/>
    <lineage>
        <taxon>Bacteria</taxon>
        <taxon>Bacillati</taxon>
        <taxon>Actinomycetota</taxon>
        <taxon>Actinomycetes</taxon>
        <taxon>Mycobacteriales</taxon>
        <taxon>Tsukamurellaceae</taxon>
        <taxon>Tsukamurella</taxon>
    </lineage>
</organism>
<protein>
    <recommendedName>
        <fullName evidence="5">Integral membrane protein</fullName>
    </recommendedName>
</protein>
<name>A0A3P8MEF3_TSUPA</name>
<proteinExistence type="predicted"/>
<feature type="region of interest" description="Disordered" evidence="1">
    <location>
        <begin position="222"/>
        <end position="253"/>
    </location>
</feature>
<dbReference type="OrthoDB" id="8479889at2"/>
<keyword evidence="2" id="KW-1133">Transmembrane helix</keyword>
<evidence type="ECO:0008006" key="5">
    <source>
        <dbReference type="Google" id="ProtNLM"/>
    </source>
</evidence>
<dbReference type="Proteomes" id="UP000271626">
    <property type="component" value="Chromosome"/>
</dbReference>
<dbReference type="RefSeq" id="WP_126197131.1">
    <property type="nucleotide sequence ID" value="NZ_CP085954.1"/>
</dbReference>
<feature type="transmembrane region" description="Helical" evidence="2">
    <location>
        <begin position="46"/>
        <end position="66"/>
    </location>
</feature>
<keyword evidence="2" id="KW-0812">Transmembrane</keyword>
<dbReference type="Pfam" id="PF13829">
    <property type="entry name" value="DUF4191"/>
    <property type="match status" value="1"/>
</dbReference>
<feature type="transmembrane region" description="Helical" evidence="2">
    <location>
        <begin position="72"/>
        <end position="92"/>
    </location>
</feature>
<feature type="compositionally biased region" description="Basic and acidic residues" evidence="1">
    <location>
        <begin position="1"/>
        <end position="19"/>
    </location>
</feature>
<evidence type="ECO:0000256" key="1">
    <source>
        <dbReference type="SAM" id="MobiDB-lite"/>
    </source>
</evidence>
<dbReference type="AlphaFoldDB" id="A0A3P8MEF3"/>
<dbReference type="EMBL" id="LR131273">
    <property type="protein sequence ID" value="VDR40103.1"/>
    <property type="molecule type" value="Genomic_DNA"/>
</dbReference>
<reference evidence="3 4" key="1">
    <citation type="submission" date="2018-12" db="EMBL/GenBank/DDBJ databases">
        <authorList>
            <consortium name="Pathogen Informatics"/>
        </authorList>
    </citation>
    <scope>NUCLEOTIDE SEQUENCE [LARGE SCALE GENOMIC DNA]</scope>
    <source>
        <strain evidence="3 4">NCTC10741</strain>
    </source>
</reference>
<evidence type="ECO:0000256" key="2">
    <source>
        <dbReference type="SAM" id="Phobius"/>
    </source>
</evidence>
<keyword evidence="2" id="KW-0472">Membrane</keyword>
<evidence type="ECO:0000313" key="3">
    <source>
        <dbReference type="EMBL" id="VDR40103.1"/>
    </source>
</evidence>